<organism evidence="2">
    <name type="scientific">Cyanobacterium aponinum AL20115</name>
    <dbReference type="NCBI Taxonomy" id="3090662"/>
    <lineage>
        <taxon>Bacteria</taxon>
        <taxon>Bacillati</taxon>
        <taxon>Cyanobacteriota</taxon>
        <taxon>Cyanophyceae</taxon>
        <taxon>Oscillatoriophycideae</taxon>
        <taxon>Chroococcales</taxon>
        <taxon>Geminocystaceae</taxon>
        <taxon>Cyanobacterium</taxon>
    </lineage>
</organism>
<dbReference type="AlphaFoldDB" id="A0AAF0ZGQ6"/>
<evidence type="ECO:0000256" key="1">
    <source>
        <dbReference type="SAM" id="Phobius"/>
    </source>
</evidence>
<keyword evidence="1" id="KW-1133">Transmembrane helix</keyword>
<proteinExistence type="predicted"/>
<dbReference type="RefSeq" id="WP_015218845.1">
    <property type="nucleotide sequence ID" value="NZ_CP138348.1"/>
</dbReference>
<name>A0AAF0ZGQ6_9CHRO</name>
<keyword evidence="1" id="KW-0472">Membrane</keyword>
<evidence type="ECO:0000313" key="2">
    <source>
        <dbReference type="EMBL" id="WPF90163.1"/>
    </source>
</evidence>
<gene>
    <name evidence="2" type="ORF">SAY89_07820</name>
</gene>
<sequence length="180" mass="20832">MSKTKTQEEKNLEDKKLREILILLDQLFRREEATAKGIVGCLYDIATINLINKYCPLWGINATLKYLTRFPRPLAKSLGVKLYLQPKCPQLITDWLYSLVEFPDKQIPAIEPEIIETELLPTIRKNRLEIESLRHKVKLLTGTLVATFILFSSGFAWVSYNLQMNPMELLTTSTFIENEK</sequence>
<reference evidence="2" key="1">
    <citation type="submission" date="2023-11" db="EMBL/GenBank/DDBJ databases">
        <title>Genome sequence of Cyanobacterium aponinum BCRC AL20115.</title>
        <authorList>
            <person name="Chang H.-Y."/>
            <person name="Lin K.-M."/>
            <person name="Hsueh H.-T."/>
            <person name="Chu H.-A."/>
            <person name="Kuo C.-H."/>
        </authorList>
    </citation>
    <scope>NUCLEOTIDE SEQUENCE</scope>
    <source>
        <strain evidence="2">AL20115</strain>
    </source>
</reference>
<keyword evidence="1" id="KW-0812">Transmembrane</keyword>
<accession>A0AAF0ZGQ6</accession>
<protein>
    <submittedName>
        <fullName evidence="2">Uncharacterized protein</fullName>
    </submittedName>
</protein>
<dbReference type="EMBL" id="CP138348">
    <property type="protein sequence ID" value="WPF90163.1"/>
    <property type="molecule type" value="Genomic_DNA"/>
</dbReference>
<feature type="transmembrane region" description="Helical" evidence="1">
    <location>
        <begin position="139"/>
        <end position="160"/>
    </location>
</feature>